<sequence length="168" mass="18760">MRAFLVLARSLLGLRLSFCSTLLQNNAPRLENETPRSSLETPLTLTDGGNTPSLRFICLACQSRFPTSLDSVFLLVPQVHDIDLYPLGIFATKVHQHHGIEFIFPPPLLLRLLHLATESFVQGPSHNHTIRPHSPSLAPAPPRRLGTDFLSSTFTAKRSLLIFYSNQH</sequence>
<evidence type="ECO:0000313" key="3">
    <source>
        <dbReference type="Proteomes" id="UP000077521"/>
    </source>
</evidence>
<feature type="signal peptide" evidence="1">
    <location>
        <begin position="1"/>
        <end position="19"/>
    </location>
</feature>
<accession>A0A8T8TFE4</accession>
<dbReference type="Proteomes" id="UP000077521">
    <property type="component" value="Unassembled WGS sequence"/>
</dbReference>
<name>A0A8T8TFE4_9BASI</name>
<dbReference type="EMBL" id="LWDF02000032">
    <property type="protein sequence ID" value="KAE8259566.1"/>
    <property type="molecule type" value="Genomic_DNA"/>
</dbReference>
<organism evidence="2 3">
    <name type="scientific">Tilletia indica</name>
    <dbReference type="NCBI Taxonomy" id="43049"/>
    <lineage>
        <taxon>Eukaryota</taxon>
        <taxon>Fungi</taxon>
        <taxon>Dikarya</taxon>
        <taxon>Basidiomycota</taxon>
        <taxon>Ustilaginomycotina</taxon>
        <taxon>Exobasidiomycetes</taxon>
        <taxon>Tilletiales</taxon>
        <taxon>Tilletiaceae</taxon>
        <taxon>Tilletia</taxon>
    </lineage>
</organism>
<evidence type="ECO:0008006" key="4">
    <source>
        <dbReference type="Google" id="ProtNLM"/>
    </source>
</evidence>
<protein>
    <recommendedName>
        <fullName evidence="4">Secreted protein</fullName>
    </recommendedName>
</protein>
<comment type="caution">
    <text evidence="2">The sequence shown here is derived from an EMBL/GenBank/DDBJ whole genome shotgun (WGS) entry which is preliminary data.</text>
</comment>
<evidence type="ECO:0000313" key="2">
    <source>
        <dbReference type="EMBL" id="KAE8259566.1"/>
    </source>
</evidence>
<keyword evidence="3" id="KW-1185">Reference proteome</keyword>
<reference evidence="2" key="1">
    <citation type="submission" date="2016-04" db="EMBL/GenBank/DDBJ databases">
        <authorList>
            <person name="Nguyen H.D."/>
            <person name="Samba Siva P."/>
            <person name="Cullis J."/>
            <person name="Levesque C.A."/>
            <person name="Hambleton S."/>
        </authorList>
    </citation>
    <scope>NUCLEOTIDE SEQUENCE</scope>
    <source>
        <strain evidence="2">DAOMC 236416</strain>
    </source>
</reference>
<dbReference type="AlphaFoldDB" id="A0A8T8TFE4"/>
<evidence type="ECO:0000256" key="1">
    <source>
        <dbReference type="SAM" id="SignalP"/>
    </source>
</evidence>
<gene>
    <name evidence="2" type="ORF">A4X13_0g925</name>
</gene>
<keyword evidence="1" id="KW-0732">Signal</keyword>
<reference evidence="2" key="2">
    <citation type="journal article" date="2019" name="IMA Fungus">
        <title>Genome sequencing and comparison of five Tilletia species to identify candidate genes for the detection of regulated species infecting wheat.</title>
        <authorList>
            <person name="Nguyen H.D.T."/>
            <person name="Sultana T."/>
            <person name="Kesanakurti P."/>
            <person name="Hambleton S."/>
        </authorList>
    </citation>
    <scope>NUCLEOTIDE SEQUENCE</scope>
    <source>
        <strain evidence="2">DAOMC 236416</strain>
    </source>
</reference>
<proteinExistence type="predicted"/>
<feature type="chain" id="PRO_5035839023" description="Secreted protein" evidence="1">
    <location>
        <begin position="20"/>
        <end position="168"/>
    </location>
</feature>